<gene>
    <name evidence="1" type="ORF">NAEGRDRAFT_75579</name>
</gene>
<dbReference type="InParanoid" id="D2W2G4"/>
<dbReference type="Proteomes" id="UP000006671">
    <property type="component" value="Unassembled WGS sequence"/>
</dbReference>
<protein>
    <submittedName>
        <fullName evidence="1">Predicted protein</fullName>
    </submittedName>
</protein>
<name>D2W2G4_NAEGR</name>
<dbReference type="EMBL" id="GG738926">
    <property type="protein sequence ID" value="EFC36744.1"/>
    <property type="molecule type" value="Genomic_DNA"/>
</dbReference>
<proteinExistence type="predicted"/>
<reference evidence="1 2" key="1">
    <citation type="journal article" date="2010" name="Cell">
        <title>The genome of Naegleria gruberi illuminates early eukaryotic versatility.</title>
        <authorList>
            <person name="Fritz-Laylin L.K."/>
            <person name="Prochnik S.E."/>
            <person name="Ginger M.L."/>
            <person name="Dacks J.B."/>
            <person name="Carpenter M.L."/>
            <person name="Field M.C."/>
            <person name="Kuo A."/>
            <person name="Paredez A."/>
            <person name="Chapman J."/>
            <person name="Pham J."/>
            <person name="Shu S."/>
            <person name="Neupane R."/>
            <person name="Cipriano M."/>
            <person name="Mancuso J."/>
            <person name="Tu H."/>
            <person name="Salamov A."/>
            <person name="Lindquist E."/>
            <person name="Shapiro H."/>
            <person name="Lucas S."/>
            <person name="Grigoriev I.V."/>
            <person name="Cande W.Z."/>
            <person name="Fulton C."/>
            <person name="Rokhsar D.S."/>
            <person name="Dawson S.C."/>
        </authorList>
    </citation>
    <scope>NUCLEOTIDE SEQUENCE [LARGE SCALE GENOMIC DNA]</scope>
    <source>
        <strain evidence="1 2">NEG-M</strain>
    </source>
</reference>
<evidence type="ECO:0000313" key="2">
    <source>
        <dbReference type="Proteomes" id="UP000006671"/>
    </source>
</evidence>
<dbReference type="VEuPathDB" id="AmoebaDB:NAEGRDRAFT_75579"/>
<dbReference type="AlphaFoldDB" id="D2W2G4"/>
<sequence length="894" mass="104587">MIKDGIFPFIQEDYMSECRKLDSLNDLRRNFDEVKMIVRTNYSLVSIFWKDRHKETNKILSSHFDFDDDLSYYTGSKLFVFDERDHDDEDVICIKTMLMIYHYFIVSRETMTRIRSEAFVPFLYYVEENVLKEVFDCAKKLKKEAYNGQVRQFETGIGILEAWQKIVLHLYTKLQVDIFSYRYLPISDMEKYYNSCFVMLTTLKYMKEKKVKYLKENNDQNWKQENQPLMGSNISFWPPFLKDIFSIEIDELDELRSKILNCIPIYIELIYKLTGLSLEDDTEDLKVDATKMLTLAKLANTDDTRWSHLFSLMKKDYEEVKDMEASNITNEQSENFGDHVYIVKGKIMNTLGFVLMEKEYEDQDELIIRHDILLRVSVLLQFKDLIIENLKRNEIKTQYEGLLRESANIISLPAVCLDVDKLEEIPEEFKQMISCILEIWKNSLFSSNRIIRSSANRTIARYFLEKEKCSDDLLGTIINAGQANITNIKEYCEMLENVSCCFDVNNMNGSMLERFRQLISNLFETIIMSDTIEYLKDMQDLSDEEKLETHKENVIECFDMIETLFGFINDNIKFEKILLVIKKKTEEIFEKDEFKLNDELILSTTKAMAKIIKETDLNALSRVFEQFDFYPFLTKFIRIVISKKKVDTAMSNTLADIGSLAVLIENLYEKGLLIHCPFDVNEIQSEEKKDFLYDYLFNELIEASIPSEALLTHLSLIIPSFPSIVQSLQLSASALSSIILNEIVQNGGEQLLSHVTDEHFETAHLALMKLSNIDLFEEVLIAILLLTRNRSFAISLYDFLPNLLVYPFKATVPKEKQFLIFGCIFEFVEYLFDTDSLDVEDHDFTNVLFILRHLDQFPISVKIQAQRVIRKIETLESSYSSDSDTSDSSYSSDE</sequence>
<accession>D2W2G4</accession>
<organism evidence="2">
    <name type="scientific">Naegleria gruberi</name>
    <name type="common">Amoeba</name>
    <dbReference type="NCBI Taxonomy" id="5762"/>
    <lineage>
        <taxon>Eukaryota</taxon>
        <taxon>Discoba</taxon>
        <taxon>Heterolobosea</taxon>
        <taxon>Tetramitia</taxon>
        <taxon>Eutetramitia</taxon>
        <taxon>Vahlkampfiidae</taxon>
        <taxon>Naegleria</taxon>
    </lineage>
</organism>
<evidence type="ECO:0000313" key="1">
    <source>
        <dbReference type="EMBL" id="EFC36744.1"/>
    </source>
</evidence>
<dbReference type="RefSeq" id="XP_002669488.1">
    <property type="nucleotide sequence ID" value="XM_002669442.1"/>
</dbReference>
<dbReference type="GeneID" id="8861003"/>
<dbReference type="KEGG" id="ngr:NAEGRDRAFT_75579"/>
<keyword evidence="2" id="KW-1185">Reference proteome</keyword>